<gene>
    <name evidence="2" type="ORF">Sru01_64800</name>
</gene>
<dbReference type="Proteomes" id="UP000655287">
    <property type="component" value="Unassembled WGS sequence"/>
</dbReference>
<evidence type="ECO:0000313" key="2">
    <source>
        <dbReference type="EMBL" id="GII81498.1"/>
    </source>
</evidence>
<feature type="region of interest" description="Disordered" evidence="1">
    <location>
        <begin position="558"/>
        <end position="594"/>
    </location>
</feature>
<dbReference type="RefSeq" id="WP_203993847.1">
    <property type="nucleotide sequence ID" value="NZ_BOOU01000100.1"/>
</dbReference>
<evidence type="ECO:0000256" key="1">
    <source>
        <dbReference type="SAM" id="MobiDB-lite"/>
    </source>
</evidence>
<sequence length="594" mass="64239">MAPREDDGGSDFAGIDPGLMRQMIKDLDEVRGLIDEHVPALKEGFSRVGLSTKGIGTLAGVAGWIGGELPMLDRRRAMTEQIARENHQYGFGGGMVASEWAGLFRSRADAEATARVLAAKYDRPGRFPDDAWQDIRRYQNDPDFARAFAKELGPEKLALTAGLLRGTDSGPAEQERFDAIARLLATASHQGVIDDAWVTSFSTSGTRVDLATLADLMAAGTWDKDTLVRIGRTAVHEVQLGGGNLITARILDGVARNPTAAHELYAGEFDRINGMAAGRSPGWIGVHDPKLVEPIDRFISAATVDATEAYERMRPPGDVPWVNPATELSLRVLADPALAAFVLPDAPAAPPADEGHGAHGTEKPNMDDRKFEAFMRTIAAGAEAKGLTNAARHMNHYLDDSGSPLTVNVDDILADVPAFRRQVDNYLASLDRSLHDQATAAYAAAGGTPVSVPFTAGWQGFYLSKSLSSDWFYAMGGIRYTVTGTVTAEPGPGGQPELTMHYQVHVHDRYNWDKGKGVHIPEVDLGPVEFGPYNIADGQMGRLHTVGLAQEYDVNGTGDVHTRELTPPGRWPDPSPPKAPDDEDDRFDTERERS</sequence>
<accession>A0A919R946</accession>
<feature type="compositionally biased region" description="Pro residues" evidence="1">
    <location>
        <begin position="569"/>
        <end position="578"/>
    </location>
</feature>
<keyword evidence="3" id="KW-1185">Reference proteome</keyword>
<dbReference type="EMBL" id="BOOU01000100">
    <property type="protein sequence ID" value="GII81498.1"/>
    <property type="molecule type" value="Genomic_DNA"/>
</dbReference>
<feature type="region of interest" description="Disordered" evidence="1">
    <location>
        <begin position="346"/>
        <end position="366"/>
    </location>
</feature>
<proteinExistence type="predicted"/>
<reference evidence="2" key="1">
    <citation type="submission" date="2021-01" db="EMBL/GenBank/DDBJ databases">
        <title>Whole genome shotgun sequence of Sphaerisporangium rufum NBRC 109079.</title>
        <authorList>
            <person name="Komaki H."/>
            <person name="Tamura T."/>
        </authorList>
    </citation>
    <scope>NUCLEOTIDE SEQUENCE</scope>
    <source>
        <strain evidence="2">NBRC 109079</strain>
    </source>
</reference>
<protein>
    <submittedName>
        <fullName evidence="2">Uncharacterized protein</fullName>
    </submittedName>
</protein>
<dbReference type="AlphaFoldDB" id="A0A919R946"/>
<name>A0A919R946_9ACTN</name>
<comment type="caution">
    <text evidence="2">The sequence shown here is derived from an EMBL/GenBank/DDBJ whole genome shotgun (WGS) entry which is preliminary data.</text>
</comment>
<organism evidence="2 3">
    <name type="scientific">Sphaerisporangium rufum</name>
    <dbReference type="NCBI Taxonomy" id="1381558"/>
    <lineage>
        <taxon>Bacteria</taxon>
        <taxon>Bacillati</taxon>
        <taxon>Actinomycetota</taxon>
        <taxon>Actinomycetes</taxon>
        <taxon>Streptosporangiales</taxon>
        <taxon>Streptosporangiaceae</taxon>
        <taxon>Sphaerisporangium</taxon>
    </lineage>
</organism>
<feature type="compositionally biased region" description="Basic and acidic residues" evidence="1">
    <location>
        <begin position="353"/>
        <end position="366"/>
    </location>
</feature>
<evidence type="ECO:0000313" key="3">
    <source>
        <dbReference type="Proteomes" id="UP000655287"/>
    </source>
</evidence>